<evidence type="ECO:0000256" key="1">
    <source>
        <dbReference type="SAM" id="MobiDB-lite"/>
    </source>
</evidence>
<dbReference type="AlphaFoldDB" id="A0A6M3KXP1"/>
<dbReference type="EMBL" id="MT142611">
    <property type="protein sequence ID" value="QJA86055.1"/>
    <property type="molecule type" value="Genomic_DNA"/>
</dbReference>
<accession>A0A6M3KXP1</accession>
<reference evidence="2" key="1">
    <citation type="submission" date="2020-03" db="EMBL/GenBank/DDBJ databases">
        <title>The deep terrestrial virosphere.</title>
        <authorList>
            <person name="Holmfeldt K."/>
            <person name="Nilsson E."/>
            <person name="Simone D."/>
            <person name="Lopez-Fernandez M."/>
            <person name="Wu X."/>
            <person name="de Brujin I."/>
            <person name="Lundin D."/>
            <person name="Andersson A."/>
            <person name="Bertilsson S."/>
            <person name="Dopson M."/>
        </authorList>
    </citation>
    <scope>NUCLEOTIDE SEQUENCE</scope>
    <source>
        <strain evidence="2">MM415B02146</strain>
    </source>
</reference>
<feature type="region of interest" description="Disordered" evidence="1">
    <location>
        <begin position="361"/>
        <end position="383"/>
    </location>
</feature>
<protein>
    <submittedName>
        <fullName evidence="2">Uncharacterized protein</fullName>
    </submittedName>
</protein>
<name>A0A6M3KXP1_9ZZZZ</name>
<gene>
    <name evidence="2" type="ORF">MM415B02146_0009</name>
</gene>
<organism evidence="2">
    <name type="scientific">viral metagenome</name>
    <dbReference type="NCBI Taxonomy" id="1070528"/>
    <lineage>
        <taxon>unclassified sequences</taxon>
        <taxon>metagenomes</taxon>
        <taxon>organismal metagenomes</taxon>
    </lineage>
</organism>
<proteinExistence type="predicted"/>
<sequence length="445" mass="48812">MADGIQNQVRQSAPSDEHWKKVLLEKADVSASPSASLFRGSIMSLLAIKPGQFLTCSLDTLKPLQEGATDWLLLHPEAFGKTLAQYQKMKAAILIPDVRKILDHILLVECRSRFEMTVVTYHQKNEWEGQGESAHKTGQRISEAWELADRLSTLYATLDRRPKAKGKSAPRVPSGLVTWPYGKSRLLRVRDGVPVPVLPPRLPEFTPEAIRAYMASPPDYDNLKPGERMPDDTLTDDQKLLVAARVSDNERATSENKLSALELARAAAARPQQTAQQMTVSLGPVAATIQPPAQAQQPVPVYATSGQQSEMMGLLRKLFATGAEAQVWMQEKCGTTNLATITNSEADGVLAKLHKMIAAKTMPPEPSPATDPEPGADGKVTQGQRDQIRDMTMKLYGDQAKPEQARWLGTMGFSETVSLSYAQAEGRILELQRLANPVAEGDIPF</sequence>
<evidence type="ECO:0000313" key="2">
    <source>
        <dbReference type="EMBL" id="QJA86055.1"/>
    </source>
</evidence>